<dbReference type="SUPFAM" id="SSF51658">
    <property type="entry name" value="Xylose isomerase-like"/>
    <property type="match status" value="1"/>
</dbReference>
<dbReference type="RefSeq" id="WP_146585000.1">
    <property type="nucleotide sequence ID" value="NZ_SJPO01000002.1"/>
</dbReference>
<dbReference type="InterPro" id="IPR036237">
    <property type="entry name" value="Xyl_isomerase-like_sf"/>
</dbReference>
<dbReference type="GO" id="GO:0016853">
    <property type="term" value="F:isomerase activity"/>
    <property type="evidence" value="ECO:0007669"/>
    <property type="project" value="UniProtKB-KW"/>
</dbReference>
<evidence type="ECO:0000313" key="2">
    <source>
        <dbReference type="EMBL" id="TWT78495.1"/>
    </source>
</evidence>
<feature type="domain" description="Xylose isomerase-like TIM barrel" evidence="1">
    <location>
        <begin position="24"/>
        <end position="257"/>
    </location>
</feature>
<name>A0A5C5YU32_9BACT</name>
<evidence type="ECO:0000313" key="3">
    <source>
        <dbReference type="Proteomes" id="UP000318478"/>
    </source>
</evidence>
<organism evidence="2 3">
    <name type="scientific">Posidoniimonas polymericola</name>
    <dbReference type="NCBI Taxonomy" id="2528002"/>
    <lineage>
        <taxon>Bacteria</taxon>
        <taxon>Pseudomonadati</taxon>
        <taxon>Planctomycetota</taxon>
        <taxon>Planctomycetia</taxon>
        <taxon>Pirellulales</taxon>
        <taxon>Lacipirellulaceae</taxon>
        <taxon>Posidoniimonas</taxon>
    </lineage>
</organism>
<accession>A0A5C5YU32</accession>
<dbReference type="AlphaFoldDB" id="A0A5C5YU32"/>
<dbReference type="PANTHER" id="PTHR12110">
    <property type="entry name" value="HYDROXYPYRUVATE ISOMERASE"/>
    <property type="match status" value="1"/>
</dbReference>
<dbReference type="OrthoDB" id="259584at2"/>
<reference evidence="2 3" key="1">
    <citation type="submission" date="2019-02" db="EMBL/GenBank/DDBJ databases">
        <title>Deep-cultivation of Planctomycetes and their phenomic and genomic characterization uncovers novel biology.</title>
        <authorList>
            <person name="Wiegand S."/>
            <person name="Jogler M."/>
            <person name="Boedeker C."/>
            <person name="Pinto D."/>
            <person name="Vollmers J."/>
            <person name="Rivas-Marin E."/>
            <person name="Kohn T."/>
            <person name="Peeters S.H."/>
            <person name="Heuer A."/>
            <person name="Rast P."/>
            <person name="Oberbeckmann S."/>
            <person name="Bunk B."/>
            <person name="Jeske O."/>
            <person name="Meyerdierks A."/>
            <person name="Storesund J.E."/>
            <person name="Kallscheuer N."/>
            <person name="Luecker S."/>
            <person name="Lage O.M."/>
            <person name="Pohl T."/>
            <person name="Merkel B.J."/>
            <person name="Hornburger P."/>
            <person name="Mueller R.-W."/>
            <person name="Bruemmer F."/>
            <person name="Labrenz M."/>
            <person name="Spormann A.M."/>
            <person name="Op Den Camp H."/>
            <person name="Overmann J."/>
            <person name="Amann R."/>
            <person name="Jetten M.S.M."/>
            <person name="Mascher T."/>
            <person name="Medema M.H."/>
            <person name="Devos D.P."/>
            <person name="Kaster A.-K."/>
            <person name="Ovreas L."/>
            <person name="Rohde M."/>
            <person name="Galperin M.Y."/>
            <person name="Jogler C."/>
        </authorList>
    </citation>
    <scope>NUCLEOTIDE SEQUENCE [LARGE SCALE GENOMIC DNA]</scope>
    <source>
        <strain evidence="2 3">Pla123a</strain>
    </source>
</reference>
<protein>
    <submittedName>
        <fullName evidence="2">Xylose isomerase-like TIM barrel</fullName>
    </submittedName>
</protein>
<dbReference type="PANTHER" id="PTHR12110:SF41">
    <property type="entry name" value="INOSOSE DEHYDRATASE"/>
    <property type="match status" value="1"/>
</dbReference>
<dbReference type="EMBL" id="SJPO01000002">
    <property type="protein sequence ID" value="TWT78495.1"/>
    <property type="molecule type" value="Genomic_DNA"/>
</dbReference>
<dbReference type="Gene3D" id="3.20.20.150">
    <property type="entry name" value="Divalent-metal-dependent TIM barrel enzymes"/>
    <property type="match status" value="1"/>
</dbReference>
<keyword evidence="3" id="KW-1185">Reference proteome</keyword>
<dbReference type="Proteomes" id="UP000318478">
    <property type="component" value="Unassembled WGS sequence"/>
</dbReference>
<dbReference type="InterPro" id="IPR050312">
    <property type="entry name" value="IolE/XylAMocC-like"/>
</dbReference>
<keyword evidence="2" id="KW-0413">Isomerase</keyword>
<sequence length="258" mass="27744">MPAVRIGVVTSSLRRPLRSALLSASQSGADGVEVDLRTELPTADLSESAVRQLRKLLEDLRLTVGAAAFPTRRGFGDPRELDRRIAATQAAMAAARKLGARVVVLRLGEPPAADDPQRPLLEDSLQALSRHADHIGVRIALQASGDQLETLAGLLDTLPNHLLGVSLDPAGLIAEGVDIKQAFDAIGRRLSHVYAADAVRDLSTRGAVPVELGRGSVEWPEALGRLEEHDYRDWLFVKLREGAGPDELENAVAYLRAV</sequence>
<dbReference type="Pfam" id="PF01261">
    <property type="entry name" value="AP_endonuc_2"/>
    <property type="match status" value="1"/>
</dbReference>
<proteinExistence type="predicted"/>
<evidence type="ECO:0000259" key="1">
    <source>
        <dbReference type="Pfam" id="PF01261"/>
    </source>
</evidence>
<dbReference type="InterPro" id="IPR013022">
    <property type="entry name" value="Xyl_isomerase-like_TIM-brl"/>
</dbReference>
<comment type="caution">
    <text evidence="2">The sequence shown here is derived from an EMBL/GenBank/DDBJ whole genome shotgun (WGS) entry which is preliminary data.</text>
</comment>
<gene>
    <name evidence="2" type="ORF">Pla123a_12870</name>
</gene>